<reference evidence="1 2" key="1">
    <citation type="submission" date="2016-09" db="EMBL/GenBank/DDBJ databases">
        <title>Genomic Taxonomy of the Vibrionaceae.</title>
        <authorList>
            <person name="Gonzalez-Castillo A."/>
            <person name="Gomez-Gil B."/>
            <person name="Enciso-Ibarra K."/>
        </authorList>
    </citation>
    <scope>NUCLEOTIDE SEQUENCE [LARGE SCALE GENOMIC DNA]</scope>
    <source>
        <strain evidence="1 2">CAIM 1731</strain>
    </source>
</reference>
<proteinExistence type="predicted"/>
<evidence type="ECO:0000313" key="2">
    <source>
        <dbReference type="Proteomes" id="UP000186206"/>
    </source>
</evidence>
<dbReference type="Proteomes" id="UP000186206">
    <property type="component" value="Unassembled WGS sequence"/>
</dbReference>
<accession>A0ABX3FQD4</accession>
<comment type="caution">
    <text evidence="1">The sequence shown here is derived from an EMBL/GenBank/DDBJ whole genome shotgun (WGS) entry which is preliminary data.</text>
</comment>
<organism evidence="1 2">
    <name type="scientific">Vibrio ponticus</name>
    <dbReference type="NCBI Taxonomy" id="265668"/>
    <lineage>
        <taxon>Bacteria</taxon>
        <taxon>Pseudomonadati</taxon>
        <taxon>Pseudomonadota</taxon>
        <taxon>Gammaproteobacteria</taxon>
        <taxon>Vibrionales</taxon>
        <taxon>Vibrionaceae</taxon>
        <taxon>Vibrio</taxon>
    </lineage>
</organism>
<dbReference type="EMBL" id="MJMI01000063">
    <property type="protein sequence ID" value="OLQ94981.1"/>
    <property type="molecule type" value="Genomic_DNA"/>
</dbReference>
<name>A0ABX3FQD4_9VIBR</name>
<sequence>MDSLDSQTQIFYKLLDLDDEHKQSFLEKLQQDNPALYADVICLVNADADADQHLTKILGFNLSFASSHKSDLTHQQIDKYLICILFTS</sequence>
<protein>
    <submittedName>
        <fullName evidence="1">Uncharacterized protein</fullName>
    </submittedName>
</protein>
<gene>
    <name evidence="1" type="ORF">BIY21_21030</name>
</gene>
<keyword evidence="2" id="KW-1185">Reference proteome</keyword>
<evidence type="ECO:0000313" key="1">
    <source>
        <dbReference type="EMBL" id="OLQ94981.1"/>
    </source>
</evidence>